<evidence type="ECO:0000313" key="3">
    <source>
        <dbReference type="EMBL" id="ABK18197.1"/>
    </source>
</evidence>
<dbReference type="EMBL" id="CP000478">
    <property type="protein sequence ID" value="ABK18197.1"/>
    <property type="molecule type" value="Genomic_DNA"/>
</dbReference>
<name>A0LL95_SYNFM</name>
<dbReference type="Pfam" id="PF01814">
    <property type="entry name" value="Hemerythrin"/>
    <property type="match status" value="1"/>
</dbReference>
<evidence type="ECO:0000256" key="1">
    <source>
        <dbReference type="ARBA" id="ARBA00023014"/>
    </source>
</evidence>
<dbReference type="PANTHER" id="PTHR39966:SF1">
    <property type="entry name" value="HEMERYTHRIN-LIKE DOMAIN-CONTAINING PROTEIN"/>
    <property type="match status" value="1"/>
</dbReference>
<dbReference type="PANTHER" id="PTHR39966">
    <property type="entry name" value="BLL2471 PROTEIN-RELATED"/>
    <property type="match status" value="1"/>
</dbReference>
<dbReference type="eggNOG" id="COG3945">
    <property type="taxonomic scope" value="Bacteria"/>
</dbReference>
<dbReference type="HOGENOM" id="CLU_094544_0_0_7"/>
<dbReference type="InterPro" id="IPR012312">
    <property type="entry name" value="Hemerythrin-like"/>
</dbReference>
<keyword evidence="1" id="KW-0411">Iron-sulfur</keyword>
<dbReference type="GO" id="GO:0005886">
    <property type="term" value="C:plasma membrane"/>
    <property type="evidence" value="ECO:0007669"/>
    <property type="project" value="TreeGrafter"/>
</dbReference>
<dbReference type="Proteomes" id="UP000001784">
    <property type="component" value="Chromosome"/>
</dbReference>
<feature type="domain" description="Hemerythrin-like" evidence="2">
    <location>
        <begin position="44"/>
        <end position="176"/>
    </location>
</feature>
<dbReference type="CDD" id="cd12108">
    <property type="entry name" value="Hr-like"/>
    <property type="match status" value="1"/>
</dbReference>
<evidence type="ECO:0000259" key="2">
    <source>
        <dbReference type="Pfam" id="PF01814"/>
    </source>
</evidence>
<dbReference type="KEGG" id="sfu:Sfum_2519"/>
<dbReference type="GO" id="GO:0051536">
    <property type="term" value="F:iron-sulfur cluster binding"/>
    <property type="evidence" value="ECO:0007669"/>
    <property type="project" value="UniProtKB-KW"/>
</dbReference>
<keyword evidence="1" id="KW-0408">Iron</keyword>
<dbReference type="AlphaFoldDB" id="A0LL95"/>
<evidence type="ECO:0000313" key="4">
    <source>
        <dbReference type="Proteomes" id="UP000001784"/>
    </source>
</evidence>
<protein>
    <submittedName>
        <fullName evidence="3">Hemerythrin HHE cation binding domain protein</fullName>
    </submittedName>
</protein>
<dbReference type="OrthoDB" id="2083283at2"/>
<proteinExistence type="predicted"/>
<keyword evidence="4" id="KW-1185">Reference proteome</keyword>
<dbReference type="PROSITE" id="PS51257">
    <property type="entry name" value="PROKAR_LIPOPROTEIN"/>
    <property type="match status" value="1"/>
</dbReference>
<dbReference type="RefSeq" id="WP_011699365.1">
    <property type="nucleotide sequence ID" value="NC_008554.1"/>
</dbReference>
<dbReference type="STRING" id="335543.Sfum_2519"/>
<keyword evidence="1" id="KW-0479">Metal-binding</keyword>
<accession>A0LL95</accession>
<gene>
    <name evidence="3" type="ordered locus">Sfum_2519</name>
</gene>
<dbReference type="PROSITE" id="PS51318">
    <property type="entry name" value="TAT"/>
    <property type="match status" value="1"/>
</dbReference>
<dbReference type="InterPro" id="IPR006311">
    <property type="entry name" value="TAT_signal"/>
</dbReference>
<dbReference type="Gene3D" id="1.20.120.520">
    <property type="entry name" value="nmb1532 protein domain like"/>
    <property type="match status" value="1"/>
</dbReference>
<sequence>MASDVLKTRRDFLVVTGAAGAGLLLAGCSGEEKKRAADLISAPERLMRQHGVLSRLLMILEESLRRVDAHMELPLEVIPGVVEVVQNFVQMHHEKQEEEEIFPLLANNDKLVGLIAVLKAQHRAGREITARILEYSSTAALKELETRRKLNSEVRQLARMYRAHSNREDTVLFPALDSAVTAAQYRALSAGMTQKQQQAPGDGAFEKTVERVAALEKLVAMDDLAGFSPDAS</sequence>
<organism evidence="3 4">
    <name type="scientific">Syntrophobacter fumaroxidans (strain DSM 10017 / MPOB)</name>
    <dbReference type="NCBI Taxonomy" id="335543"/>
    <lineage>
        <taxon>Bacteria</taxon>
        <taxon>Pseudomonadati</taxon>
        <taxon>Thermodesulfobacteriota</taxon>
        <taxon>Syntrophobacteria</taxon>
        <taxon>Syntrophobacterales</taxon>
        <taxon>Syntrophobacteraceae</taxon>
        <taxon>Syntrophobacter</taxon>
    </lineage>
</organism>
<reference evidence="3 4" key="1">
    <citation type="submission" date="2006-10" db="EMBL/GenBank/DDBJ databases">
        <title>Complete sequence of Syntrophobacter fumaroxidans MPOB.</title>
        <authorList>
            <consortium name="US DOE Joint Genome Institute"/>
            <person name="Copeland A."/>
            <person name="Lucas S."/>
            <person name="Lapidus A."/>
            <person name="Barry K."/>
            <person name="Detter J.C."/>
            <person name="Glavina del Rio T."/>
            <person name="Hammon N."/>
            <person name="Israni S."/>
            <person name="Pitluck S."/>
            <person name="Goltsman E.G."/>
            <person name="Martinez M."/>
            <person name="Schmutz J."/>
            <person name="Larimer F."/>
            <person name="Land M."/>
            <person name="Hauser L."/>
            <person name="Kyrpides N."/>
            <person name="Kim E."/>
            <person name="Boone D.R."/>
            <person name="Brockman F."/>
            <person name="Culley D."/>
            <person name="Ferry J."/>
            <person name="Gunsalus R."/>
            <person name="McInerney M.J."/>
            <person name="Morrison M."/>
            <person name="Plugge C."/>
            <person name="Rohlin L."/>
            <person name="Scholten J."/>
            <person name="Sieber J."/>
            <person name="Stams A.J.M."/>
            <person name="Worm P."/>
            <person name="Henstra A.M."/>
            <person name="Richardson P."/>
        </authorList>
    </citation>
    <scope>NUCLEOTIDE SEQUENCE [LARGE SCALE GENOMIC DNA]</scope>
    <source>
        <strain evidence="4">DSM 10017 / MPOB</strain>
    </source>
</reference>
<dbReference type="InParanoid" id="A0LL95"/>